<dbReference type="Proteomes" id="UP000373149">
    <property type="component" value="Unassembled WGS sequence"/>
</dbReference>
<dbReference type="RefSeq" id="WP_152861781.1">
    <property type="nucleotide sequence ID" value="NZ_VMNX01000031.1"/>
</dbReference>
<keyword evidence="3" id="KW-1185">Reference proteome</keyword>
<keyword evidence="1" id="KW-0732">Signal</keyword>
<name>A0A5N8WPP4_9ACTN</name>
<proteinExistence type="predicted"/>
<gene>
    <name evidence="2" type="ORF">FPZ41_11770</name>
</gene>
<sequence>MLNSKKIAAVAAAGLLGSFALVGGGAVQAFAADGAGRCVEDGNGQVRCVDQGKYKVTTDKAGNVTVVNDSTQTCPTAQSQVSCVSDVVVPGKSS</sequence>
<feature type="chain" id="PRO_5024278307" evidence="1">
    <location>
        <begin position="32"/>
        <end position="94"/>
    </location>
</feature>
<organism evidence="2 3">
    <name type="scientific">Streptomyces acidicola</name>
    <dbReference type="NCBI Taxonomy" id="2596892"/>
    <lineage>
        <taxon>Bacteria</taxon>
        <taxon>Bacillati</taxon>
        <taxon>Actinomycetota</taxon>
        <taxon>Actinomycetes</taxon>
        <taxon>Kitasatosporales</taxon>
        <taxon>Streptomycetaceae</taxon>
        <taxon>Streptomyces</taxon>
    </lineage>
</organism>
<feature type="signal peptide" evidence="1">
    <location>
        <begin position="1"/>
        <end position="31"/>
    </location>
</feature>
<dbReference type="EMBL" id="VMNX01000031">
    <property type="protein sequence ID" value="MPY49217.1"/>
    <property type="molecule type" value="Genomic_DNA"/>
</dbReference>
<reference evidence="2 3" key="1">
    <citation type="submission" date="2019-09" db="EMBL/GenBank/DDBJ databases">
        <authorList>
            <person name="Duangmal K."/>
            <person name="Teo W.F.A."/>
            <person name="Lipun K."/>
        </authorList>
    </citation>
    <scope>NUCLEOTIDE SEQUENCE [LARGE SCALE GENOMIC DNA]</scope>
    <source>
        <strain evidence="2 3">K1PN6</strain>
    </source>
</reference>
<accession>A0A5N8WPP4</accession>
<protein>
    <submittedName>
        <fullName evidence="2">Uncharacterized protein</fullName>
    </submittedName>
</protein>
<dbReference type="AlphaFoldDB" id="A0A5N8WPP4"/>
<evidence type="ECO:0000313" key="3">
    <source>
        <dbReference type="Proteomes" id="UP000373149"/>
    </source>
</evidence>
<evidence type="ECO:0000313" key="2">
    <source>
        <dbReference type="EMBL" id="MPY49217.1"/>
    </source>
</evidence>
<comment type="caution">
    <text evidence="2">The sequence shown here is derived from an EMBL/GenBank/DDBJ whole genome shotgun (WGS) entry which is preliminary data.</text>
</comment>
<evidence type="ECO:0000256" key="1">
    <source>
        <dbReference type="SAM" id="SignalP"/>
    </source>
</evidence>